<proteinExistence type="predicted"/>
<reference evidence="1 2" key="1">
    <citation type="journal article" date="2012" name="J. Bacteriol.">
        <title>Genome Sequence of the Protease-Producing Bacterium Rheinheimera nanhaiensis E407-8T, Isolated from Deep-Sea Sediment of the South China Sea.</title>
        <authorList>
            <person name="Zhang X.-Y."/>
            <person name="Zhang Y.-J."/>
            <person name="Qin Q.-L."/>
            <person name="Xie B.-B."/>
            <person name="Chen X.-L."/>
            <person name="Zhou B.-C."/>
            <person name="Zhang Y.-Z."/>
        </authorList>
    </citation>
    <scope>NUCLEOTIDE SEQUENCE [LARGE SCALE GENOMIC DNA]</scope>
    <source>
        <strain evidence="1 2">E407-8</strain>
    </source>
</reference>
<organism evidence="1 2">
    <name type="scientific">Rheinheimera nanhaiensis E407-8</name>
    <dbReference type="NCBI Taxonomy" id="562729"/>
    <lineage>
        <taxon>Bacteria</taxon>
        <taxon>Pseudomonadati</taxon>
        <taxon>Pseudomonadota</taxon>
        <taxon>Gammaproteobacteria</taxon>
        <taxon>Chromatiales</taxon>
        <taxon>Chromatiaceae</taxon>
        <taxon>Rheinheimera</taxon>
    </lineage>
</organism>
<evidence type="ECO:0000313" key="2">
    <source>
        <dbReference type="Proteomes" id="UP000004374"/>
    </source>
</evidence>
<protein>
    <recommendedName>
        <fullName evidence="3">CHAT domain-containing protein</fullName>
    </recommendedName>
</protein>
<comment type="caution">
    <text evidence="1">The sequence shown here is derived from an EMBL/GenBank/DDBJ whole genome shotgun (WGS) entry which is preliminary data.</text>
</comment>
<accession>I1DXJ8</accession>
<name>I1DXJ8_9GAMM</name>
<dbReference type="STRING" id="562729.RNAN_1764"/>
<evidence type="ECO:0000313" key="1">
    <source>
        <dbReference type="EMBL" id="GAB58776.1"/>
    </source>
</evidence>
<dbReference type="Proteomes" id="UP000004374">
    <property type="component" value="Unassembled WGS sequence"/>
</dbReference>
<gene>
    <name evidence="1" type="ORF">RNAN_1764</name>
</gene>
<dbReference type="EMBL" id="BAFK01000008">
    <property type="protein sequence ID" value="GAB58776.1"/>
    <property type="molecule type" value="Genomic_DNA"/>
</dbReference>
<sequence length="139" mass="16106">MSRKIKEDVIIFSGHGNESGFFLSNGDCLDGICGDGLNEIHPKNHSKYIIFSSCLIGKASKTSDQLKDYFQAKRLFSYQHLMADRYCFLYESILLSSIEKALYKKDNFTESDFEAFKENTMFMKNMNESHVKKHPMLMF</sequence>
<evidence type="ECO:0008006" key="3">
    <source>
        <dbReference type="Google" id="ProtNLM"/>
    </source>
</evidence>
<keyword evidence="2" id="KW-1185">Reference proteome</keyword>
<dbReference type="AlphaFoldDB" id="I1DXJ8"/>